<gene>
    <name evidence="7" type="ORF">BU23DRAFT_630290</name>
</gene>
<dbReference type="OrthoDB" id="4770059at2759"/>
<dbReference type="EMBL" id="ML976667">
    <property type="protein sequence ID" value="KAF1976437.1"/>
    <property type="molecule type" value="Genomic_DNA"/>
</dbReference>
<dbReference type="Proteomes" id="UP000800036">
    <property type="component" value="Unassembled WGS sequence"/>
</dbReference>
<comment type="subcellular location">
    <subcellularLocation>
        <location evidence="1">Membrane</location>
        <topology evidence="1">Single-pass membrane protein</topology>
    </subcellularLocation>
</comment>
<evidence type="ECO:0000256" key="3">
    <source>
        <dbReference type="ARBA" id="ARBA00022989"/>
    </source>
</evidence>
<evidence type="ECO:0000313" key="8">
    <source>
        <dbReference type="Proteomes" id="UP000800036"/>
    </source>
</evidence>
<feature type="compositionally biased region" description="Low complexity" evidence="5">
    <location>
        <begin position="231"/>
        <end position="254"/>
    </location>
</feature>
<dbReference type="InterPro" id="IPR051694">
    <property type="entry name" value="Immunoregulatory_rcpt-like"/>
</dbReference>
<evidence type="ECO:0000256" key="4">
    <source>
        <dbReference type="ARBA" id="ARBA00023136"/>
    </source>
</evidence>
<protein>
    <submittedName>
        <fullName evidence="7">Uncharacterized protein</fullName>
    </submittedName>
</protein>
<accession>A0A6A5VT76</accession>
<evidence type="ECO:0000256" key="2">
    <source>
        <dbReference type="ARBA" id="ARBA00022692"/>
    </source>
</evidence>
<evidence type="ECO:0000256" key="1">
    <source>
        <dbReference type="ARBA" id="ARBA00004167"/>
    </source>
</evidence>
<dbReference type="GO" id="GO:0071944">
    <property type="term" value="C:cell periphery"/>
    <property type="evidence" value="ECO:0007669"/>
    <property type="project" value="UniProtKB-ARBA"/>
</dbReference>
<dbReference type="GO" id="GO:0016020">
    <property type="term" value="C:membrane"/>
    <property type="evidence" value="ECO:0007669"/>
    <property type="project" value="UniProtKB-SubCell"/>
</dbReference>
<dbReference type="PANTHER" id="PTHR15549">
    <property type="entry name" value="PAIRED IMMUNOGLOBULIN-LIKE TYPE 2 RECEPTOR"/>
    <property type="match status" value="1"/>
</dbReference>
<feature type="transmembrane region" description="Helical" evidence="6">
    <location>
        <begin position="267"/>
        <end position="288"/>
    </location>
</feature>
<keyword evidence="8" id="KW-1185">Reference proteome</keyword>
<keyword evidence="2 6" id="KW-0812">Transmembrane</keyword>
<keyword evidence="3 6" id="KW-1133">Transmembrane helix</keyword>
<organism evidence="7 8">
    <name type="scientific">Bimuria novae-zelandiae CBS 107.79</name>
    <dbReference type="NCBI Taxonomy" id="1447943"/>
    <lineage>
        <taxon>Eukaryota</taxon>
        <taxon>Fungi</taxon>
        <taxon>Dikarya</taxon>
        <taxon>Ascomycota</taxon>
        <taxon>Pezizomycotina</taxon>
        <taxon>Dothideomycetes</taxon>
        <taxon>Pleosporomycetidae</taxon>
        <taxon>Pleosporales</taxon>
        <taxon>Massarineae</taxon>
        <taxon>Didymosphaeriaceae</taxon>
        <taxon>Bimuria</taxon>
    </lineage>
</organism>
<sequence length="321" mass="34191">MTDTPTPTLTSSLITDSSVIRGWNRGPISTYFAPPSSCTATLTLQQTLTPAPDYGNLFAAHWFDPYLDSSCHPAGSLTQDGGLNSAGWEDYYYSPAVCPQGWKTGSQYTSSVRARDGDGFFRYATLGPQVTAAVCCPSGWEHNEQYGHLCVSPLTRDQVVRYWHPTNKGANGYDRGWVSTSTLASKSSVLADGFQVWWHSSDLEMLASATNAPVSPTFSTPVSPTFSTPVSPIFSTPASQTSSQSTSGSTLSPSEDNTGGLSQGAKIGIGVGVSLVAVIGLAALLLVLRNRRKKSRAGAPVALSQTTEYVNLESVKYAHQD</sequence>
<evidence type="ECO:0000256" key="5">
    <source>
        <dbReference type="SAM" id="MobiDB-lite"/>
    </source>
</evidence>
<feature type="region of interest" description="Disordered" evidence="5">
    <location>
        <begin position="231"/>
        <end position="259"/>
    </location>
</feature>
<dbReference type="AlphaFoldDB" id="A0A6A5VT76"/>
<evidence type="ECO:0000313" key="7">
    <source>
        <dbReference type="EMBL" id="KAF1976437.1"/>
    </source>
</evidence>
<evidence type="ECO:0000256" key="6">
    <source>
        <dbReference type="SAM" id="Phobius"/>
    </source>
</evidence>
<reference evidence="7" key="1">
    <citation type="journal article" date="2020" name="Stud. Mycol.">
        <title>101 Dothideomycetes genomes: a test case for predicting lifestyles and emergence of pathogens.</title>
        <authorList>
            <person name="Haridas S."/>
            <person name="Albert R."/>
            <person name="Binder M."/>
            <person name="Bloem J."/>
            <person name="Labutti K."/>
            <person name="Salamov A."/>
            <person name="Andreopoulos B."/>
            <person name="Baker S."/>
            <person name="Barry K."/>
            <person name="Bills G."/>
            <person name="Bluhm B."/>
            <person name="Cannon C."/>
            <person name="Castanera R."/>
            <person name="Culley D."/>
            <person name="Daum C."/>
            <person name="Ezra D."/>
            <person name="Gonzalez J."/>
            <person name="Henrissat B."/>
            <person name="Kuo A."/>
            <person name="Liang C."/>
            <person name="Lipzen A."/>
            <person name="Lutzoni F."/>
            <person name="Magnuson J."/>
            <person name="Mondo S."/>
            <person name="Nolan M."/>
            <person name="Ohm R."/>
            <person name="Pangilinan J."/>
            <person name="Park H.-J."/>
            <person name="Ramirez L."/>
            <person name="Alfaro M."/>
            <person name="Sun H."/>
            <person name="Tritt A."/>
            <person name="Yoshinaga Y."/>
            <person name="Zwiers L.-H."/>
            <person name="Turgeon B."/>
            <person name="Goodwin S."/>
            <person name="Spatafora J."/>
            <person name="Crous P."/>
            <person name="Grigoriev I."/>
        </authorList>
    </citation>
    <scope>NUCLEOTIDE SEQUENCE</scope>
    <source>
        <strain evidence="7">CBS 107.79</strain>
    </source>
</reference>
<dbReference type="PANTHER" id="PTHR15549:SF30">
    <property type="entry name" value="MID2 DOMAIN-CONTAINING PROTEIN"/>
    <property type="match status" value="1"/>
</dbReference>
<keyword evidence="4 6" id="KW-0472">Membrane</keyword>
<proteinExistence type="predicted"/>
<name>A0A6A5VT76_9PLEO</name>